<proteinExistence type="predicted"/>
<dbReference type="InterPro" id="IPR050097">
    <property type="entry name" value="Ferredoxin-NADP_redctase_2"/>
</dbReference>
<dbReference type="PANTHER" id="PTHR48105">
    <property type="entry name" value="THIOREDOXIN REDUCTASE 1-RELATED-RELATED"/>
    <property type="match status" value="1"/>
</dbReference>
<dbReference type="PRINTS" id="PR00368">
    <property type="entry name" value="FADPNR"/>
</dbReference>
<comment type="caution">
    <text evidence="5">The sequence shown here is derived from an EMBL/GenBank/DDBJ whole genome shotgun (WGS) entry which is preliminary data.</text>
</comment>
<comment type="catalytic activity">
    <reaction evidence="3">
        <text>[thioredoxin]-dithiol + NADP(+) = [thioredoxin]-disulfide + NADPH + H(+)</text>
        <dbReference type="Rhea" id="RHEA:20345"/>
        <dbReference type="Rhea" id="RHEA-COMP:10698"/>
        <dbReference type="Rhea" id="RHEA-COMP:10700"/>
        <dbReference type="ChEBI" id="CHEBI:15378"/>
        <dbReference type="ChEBI" id="CHEBI:29950"/>
        <dbReference type="ChEBI" id="CHEBI:50058"/>
        <dbReference type="ChEBI" id="CHEBI:57783"/>
        <dbReference type="ChEBI" id="CHEBI:58349"/>
        <dbReference type="EC" id="1.8.1.9"/>
    </reaction>
</comment>
<keyword evidence="2" id="KW-0560">Oxidoreductase</keyword>
<dbReference type="RefSeq" id="WP_311547511.1">
    <property type="nucleotide sequence ID" value="NZ_JAVREK010000033.1"/>
</dbReference>
<organism evidence="5 6">
    <name type="scientific">Streptomonospora wellingtoniae</name>
    <dbReference type="NCBI Taxonomy" id="3075544"/>
    <lineage>
        <taxon>Bacteria</taxon>
        <taxon>Bacillati</taxon>
        <taxon>Actinomycetota</taxon>
        <taxon>Actinomycetes</taxon>
        <taxon>Streptosporangiales</taxon>
        <taxon>Nocardiopsidaceae</taxon>
        <taxon>Streptomonospora</taxon>
    </lineage>
</organism>
<gene>
    <name evidence="5" type="ORF">RM446_22985</name>
</gene>
<accession>A0ABU2L0B0</accession>
<dbReference type="Proteomes" id="UP001183226">
    <property type="component" value="Unassembled WGS sequence"/>
</dbReference>
<name>A0ABU2L0B0_9ACTN</name>
<sequence length="340" mass="34927">MGDRLEDGYDVVVVGGGAAGLNGALMLARSRRTVAVIDAGAPRNAPAEGVHGLLARDGMAPGELLERGRAEVRHYGGHAVEGEVVGARRDGDGDGFTVGLADGRAVRARRILVAAGLIDELPDIPGLAERWGRDVVHCPYCHGWEVRDRAIGVLATGPMPMAVHQAHLFRQLSASVVLLTDGRPAPSGEQAEELAARGIRVVEGEVAAVEAADDRIAGLRLADGTMVAREAVAVAPRMRARAGFLAGLGLHPVEHPMGVGEHIPAEPDGRTEVEGVWVAGNTTDLSAQVGAAAAAGAAAGARINADLIAEDTRAALAAYRAPFPAGGEAPPSGRAPLWPA</sequence>
<protein>
    <submittedName>
        <fullName evidence="5">NAD(P)/FAD-dependent oxidoreductase</fullName>
    </submittedName>
</protein>
<reference evidence="6" key="1">
    <citation type="submission" date="2023-07" db="EMBL/GenBank/DDBJ databases">
        <title>30 novel species of actinomycetes from the DSMZ collection.</title>
        <authorList>
            <person name="Nouioui I."/>
        </authorList>
    </citation>
    <scope>NUCLEOTIDE SEQUENCE [LARGE SCALE GENOMIC DNA]</scope>
    <source>
        <strain evidence="6">DSM 45055</strain>
    </source>
</reference>
<evidence type="ECO:0000256" key="3">
    <source>
        <dbReference type="ARBA" id="ARBA00048132"/>
    </source>
</evidence>
<keyword evidence="6" id="KW-1185">Reference proteome</keyword>
<evidence type="ECO:0000313" key="5">
    <source>
        <dbReference type="EMBL" id="MDT0304997.1"/>
    </source>
</evidence>
<dbReference type="Gene3D" id="3.50.50.60">
    <property type="entry name" value="FAD/NAD(P)-binding domain"/>
    <property type="match status" value="2"/>
</dbReference>
<evidence type="ECO:0000256" key="2">
    <source>
        <dbReference type="ARBA" id="ARBA00023002"/>
    </source>
</evidence>
<evidence type="ECO:0000313" key="6">
    <source>
        <dbReference type="Proteomes" id="UP001183226"/>
    </source>
</evidence>
<dbReference type="PRINTS" id="PR00469">
    <property type="entry name" value="PNDRDTASEII"/>
</dbReference>
<evidence type="ECO:0000256" key="1">
    <source>
        <dbReference type="ARBA" id="ARBA00022630"/>
    </source>
</evidence>
<keyword evidence="1" id="KW-0285">Flavoprotein</keyword>
<dbReference type="InterPro" id="IPR036188">
    <property type="entry name" value="FAD/NAD-bd_sf"/>
</dbReference>
<dbReference type="SUPFAM" id="SSF51905">
    <property type="entry name" value="FAD/NAD(P)-binding domain"/>
    <property type="match status" value="1"/>
</dbReference>
<dbReference type="EMBL" id="JAVREK010000033">
    <property type="protein sequence ID" value="MDT0304997.1"/>
    <property type="molecule type" value="Genomic_DNA"/>
</dbReference>
<dbReference type="Pfam" id="PF07992">
    <property type="entry name" value="Pyr_redox_2"/>
    <property type="match status" value="1"/>
</dbReference>
<dbReference type="InterPro" id="IPR023753">
    <property type="entry name" value="FAD/NAD-binding_dom"/>
</dbReference>
<feature type="domain" description="FAD/NAD(P)-binding" evidence="4">
    <location>
        <begin position="9"/>
        <end position="295"/>
    </location>
</feature>
<evidence type="ECO:0000259" key="4">
    <source>
        <dbReference type="Pfam" id="PF07992"/>
    </source>
</evidence>